<evidence type="ECO:0000256" key="7">
    <source>
        <dbReference type="ARBA" id="ARBA00022777"/>
    </source>
</evidence>
<keyword evidence="4 11" id="KW-0808">Transferase</keyword>
<dbReference type="CDD" id="cd01672">
    <property type="entry name" value="TMPK"/>
    <property type="match status" value="1"/>
</dbReference>
<dbReference type="EMBL" id="JACIJK010000005">
    <property type="protein sequence ID" value="MBB5715050.1"/>
    <property type="molecule type" value="Genomic_DNA"/>
</dbReference>
<dbReference type="HAMAP" id="MF_00165">
    <property type="entry name" value="Thymidylate_kinase"/>
    <property type="match status" value="1"/>
</dbReference>
<dbReference type="Gene3D" id="3.40.50.300">
    <property type="entry name" value="P-loop containing nucleotide triphosphate hydrolases"/>
    <property type="match status" value="1"/>
</dbReference>
<dbReference type="RefSeq" id="WP_184056995.1">
    <property type="nucleotide sequence ID" value="NZ_JACIJK010000005.1"/>
</dbReference>
<feature type="domain" description="Thymidylate kinase-like" evidence="12">
    <location>
        <begin position="7"/>
        <end position="197"/>
    </location>
</feature>
<keyword evidence="8 11" id="KW-0067">ATP-binding</keyword>
<dbReference type="GO" id="GO:0005524">
    <property type="term" value="F:ATP binding"/>
    <property type="evidence" value="ECO:0007669"/>
    <property type="project" value="UniProtKB-UniRule"/>
</dbReference>
<gene>
    <name evidence="11" type="primary">tmk</name>
    <name evidence="13" type="ORF">FHS94_001891</name>
</gene>
<evidence type="ECO:0000256" key="5">
    <source>
        <dbReference type="ARBA" id="ARBA00022727"/>
    </source>
</evidence>
<sequence length="219" mass="23831">MAFYLAIEGADGAGKGTASAALVQHLVAGGRRAALVSFPRYADTVGGFAIGEFLAGRMGRAVTPQAAAVLYALDRFESRDRLQALAAENDVLVFDRYLASNMAYQGAQVESDTAPELMNWIAELETGSFGLRLPDRSVFLDTPAAVSRRFIAQKHQRSYTDRTFDEYEADDGLQDRVRANYRRLASAEPSRWQVVATTINDQPRAPADIAGEIAAALPR</sequence>
<name>A0A7W9BD78_9SPHN</name>
<comment type="catalytic activity">
    <reaction evidence="10 11">
        <text>dTMP + ATP = dTDP + ADP</text>
        <dbReference type="Rhea" id="RHEA:13517"/>
        <dbReference type="ChEBI" id="CHEBI:30616"/>
        <dbReference type="ChEBI" id="CHEBI:58369"/>
        <dbReference type="ChEBI" id="CHEBI:63528"/>
        <dbReference type="ChEBI" id="CHEBI:456216"/>
        <dbReference type="EC" id="2.7.4.9"/>
    </reaction>
</comment>
<comment type="function">
    <text evidence="11">Phosphorylation of dTMP to form dTDP in both de novo and salvage pathways of dTTP synthesis.</text>
</comment>
<evidence type="ECO:0000256" key="2">
    <source>
        <dbReference type="ARBA" id="ARBA00012980"/>
    </source>
</evidence>
<evidence type="ECO:0000256" key="6">
    <source>
        <dbReference type="ARBA" id="ARBA00022741"/>
    </source>
</evidence>
<dbReference type="PANTHER" id="PTHR10344:SF4">
    <property type="entry name" value="UMP-CMP KINASE 2, MITOCHONDRIAL"/>
    <property type="match status" value="1"/>
</dbReference>
<keyword evidence="5 11" id="KW-0545">Nucleotide biosynthesis</keyword>
<dbReference type="PANTHER" id="PTHR10344">
    <property type="entry name" value="THYMIDYLATE KINASE"/>
    <property type="match status" value="1"/>
</dbReference>
<evidence type="ECO:0000313" key="14">
    <source>
        <dbReference type="Proteomes" id="UP000546200"/>
    </source>
</evidence>
<dbReference type="AlphaFoldDB" id="A0A7W9BD78"/>
<dbReference type="GO" id="GO:0006235">
    <property type="term" value="P:dTTP biosynthetic process"/>
    <property type="evidence" value="ECO:0007669"/>
    <property type="project" value="UniProtKB-UniRule"/>
</dbReference>
<evidence type="ECO:0000256" key="3">
    <source>
        <dbReference type="ARBA" id="ARBA00017144"/>
    </source>
</evidence>
<dbReference type="EC" id="2.7.4.9" evidence="2 11"/>
<evidence type="ECO:0000256" key="1">
    <source>
        <dbReference type="ARBA" id="ARBA00009776"/>
    </source>
</evidence>
<dbReference type="InterPro" id="IPR027417">
    <property type="entry name" value="P-loop_NTPase"/>
</dbReference>
<keyword evidence="14" id="KW-1185">Reference proteome</keyword>
<evidence type="ECO:0000256" key="8">
    <source>
        <dbReference type="ARBA" id="ARBA00022840"/>
    </source>
</evidence>
<dbReference type="GO" id="GO:0006227">
    <property type="term" value="P:dUDP biosynthetic process"/>
    <property type="evidence" value="ECO:0007669"/>
    <property type="project" value="TreeGrafter"/>
</dbReference>
<evidence type="ECO:0000256" key="11">
    <source>
        <dbReference type="HAMAP-Rule" id="MF_00165"/>
    </source>
</evidence>
<protein>
    <recommendedName>
        <fullName evidence="3 11">Thymidylate kinase</fullName>
        <ecNumber evidence="2 11">2.7.4.9</ecNumber>
    </recommendedName>
    <alternativeName>
        <fullName evidence="9 11">dTMP kinase</fullName>
    </alternativeName>
</protein>
<dbReference type="InterPro" id="IPR039430">
    <property type="entry name" value="Thymidylate_kin-like_dom"/>
</dbReference>
<dbReference type="SUPFAM" id="SSF52540">
    <property type="entry name" value="P-loop containing nucleoside triphosphate hydrolases"/>
    <property type="match status" value="1"/>
</dbReference>
<comment type="caution">
    <text evidence="13">The sequence shown here is derived from an EMBL/GenBank/DDBJ whole genome shotgun (WGS) entry which is preliminary data.</text>
</comment>
<dbReference type="InterPro" id="IPR018094">
    <property type="entry name" value="Thymidylate_kinase"/>
</dbReference>
<dbReference type="GO" id="GO:0004798">
    <property type="term" value="F:dTMP kinase activity"/>
    <property type="evidence" value="ECO:0007669"/>
    <property type="project" value="UniProtKB-UniRule"/>
</dbReference>
<evidence type="ECO:0000259" key="12">
    <source>
        <dbReference type="Pfam" id="PF02223"/>
    </source>
</evidence>
<evidence type="ECO:0000256" key="10">
    <source>
        <dbReference type="ARBA" id="ARBA00048743"/>
    </source>
</evidence>
<keyword evidence="7 11" id="KW-0418">Kinase</keyword>
<comment type="similarity">
    <text evidence="1 11">Belongs to the thymidylate kinase family.</text>
</comment>
<reference evidence="13 14" key="1">
    <citation type="submission" date="2020-08" db="EMBL/GenBank/DDBJ databases">
        <title>Genomic Encyclopedia of Type Strains, Phase IV (KMG-IV): sequencing the most valuable type-strain genomes for metagenomic binning, comparative biology and taxonomic classification.</title>
        <authorList>
            <person name="Goeker M."/>
        </authorList>
    </citation>
    <scope>NUCLEOTIDE SEQUENCE [LARGE SCALE GENOMIC DNA]</scope>
    <source>
        <strain evidence="13 14">DSM 100044</strain>
    </source>
</reference>
<dbReference type="GO" id="GO:0005829">
    <property type="term" value="C:cytosol"/>
    <property type="evidence" value="ECO:0007669"/>
    <property type="project" value="TreeGrafter"/>
</dbReference>
<proteinExistence type="inferred from homology"/>
<evidence type="ECO:0000313" key="13">
    <source>
        <dbReference type="EMBL" id="MBB5715050.1"/>
    </source>
</evidence>
<accession>A0A7W9BD78</accession>
<comment type="caution">
    <text evidence="11">Lacks conserved residue(s) required for the propagation of feature annotation.</text>
</comment>
<keyword evidence="6 11" id="KW-0547">Nucleotide-binding</keyword>
<organism evidence="13 14">
    <name type="scientific">Sphingomonas aerophila</name>
    <dbReference type="NCBI Taxonomy" id="1344948"/>
    <lineage>
        <taxon>Bacteria</taxon>
        <taxon>Pseudomonadati</taxon>
        <taxon>Pseudomonadota</taxon>
        <taxon>Alphaproteobacteria</taxon>
        <taxon>Sphingomonadales</taxon>
        <taxon>Sphingomonadaceae</taxon>
        <taxon>Sphingomonas</taxon>
    </lineage>
</organism>
<dbReference type="Proteomes" id="UP000546200">
    <property type="component" value="Unassembled WGS sequence"/>
</dbReference>
<evidence type="ECO:0000256" key="9">
    <source>
        <dbReference type="ARBA" id="ARBA00029962"/>
    </source>
</evidence>
<dbReference type="Pfam" id="PF02223">
    <property type="entry name" value="Thymidylate_kin"/>
    <property type="match status" value="1"/>
</dbReference>
<evidence type="ECO:0000256" key="4">
    <source>
        <dbReference type="ARBA" id="ARBA00022679"/>
    </source>
</evidence>
<dbReference type="GO" id="GO:0006233">
    <property type="term" value="P:dTDP biosynthetic process"/>
    <property type="evidence" value="ECO:0007669"/>
    <property type="project" value="InterPro"/>
</dbReference>